<dbReference type="Pfam" id="PF00218">
    <property type="entry name" value="IGPS"/>
    <property type="match status" value="1"/>
</dbReference>
<dbReference type="Proteomes" id="UP000002613">
    <property type="component" value="Chromosome"/>
</dbReference>
<dbReference type="InterPro" id="IPR013798">
    <property type="entry name" value="Indole-3-glycerol_P_synth_dom"/>
</dbReference>
<proteinExistence type="inferred from homology"/>
<evidence type="ECO:0000256" key="7">
    <source>
        <dbReference type="ARBA" id="ARBA00022793"/>
    </source>
</evidence>
<dbReference type="InterPro" id="IPR045186">
    <property type="entry name" value="Indole-3-glycerol_P_synth"/>
</dbReference>
<keyword evidence="13" id="KW-1185">Reference proteome</keyword>
<dbReference type="Gene3D" id="3.20.20.70">
    <property type="entry name" value="Aldolase class I"/>
    <property type="match status" value="1"/>
</dbReference>
<dbReference type="PROSITE" id="PS00614">
    <property type="entry name" value="IGPS"/>
    <property type="match status" value="1"/>
</dbReference>
<dbReference type="InterPro" id="IPR001468">
    <property type="entry name" value="Indole-3-GlycerolPSynthase_CS"/>
</dbReference>
<dbReference type="GO" id="GO:0004640">
    <property type="term" value="F:phosphoribosylanthranilate isomerase activity"/>
    <property type="evidence" value="ECO:0007669"/>
    <property type="project" value="TreeGrafter"/>
</dbReference>
<dbReference type="SUPFAM" id="SSF51366">
    <property type="entry name" value="Ribulose-phoshate binding barrel"/>
    <property type="match status" value="1"/>
</dbReference>
<dbReference type="PANTHER" id="PTHR22854">
    <property type="entry name" value="TRYPTOPHAN BIOSYNTHESIS PROTEIN"/>
    <property type="match status" value="1"/>
</dbReference>
<reference evidence="12 13" key="2">
    <citation type="journal article" date="2011" name="Stand. Genomic Sci.">
        <title>Complete genome sequence of Ferroglobus placidus AEDII12DO.</title>
        <authorList>
            <person name="Anderson I."/>
            <person name="Risso C."/>
            <person name="Holmes D."/>
            <person name="Lucas S."/>
            <person name="Copeland A."/>
            <person name="Lapidus A."/>
            <person name="Cheng J.F."/>
            <person name="Bruce D."/>
            <person name="Goodwin L."/>
            <person name="Pitluck S."/>
            <person name="Saunders E."/>
            <person name="Brettin T."/>
            <person name="Detter J.C."/>
            <person name="Han C."/>
            <person name="Tapia R."/>
            <person name="Larimer F."/>
            <person name="Land M."/>
            <person name="Hauser L."/>
            <person name="Woyke T."/>
            <person name="Lovley D."/>
            <person name="Kyrpides N."/>
            <person name="Ivanova N."/>
        </authorList>
    </citation>
    <scope>NUCLEOTIDE SEQUENCE [LARGE SCALE GENOMIC DNA]</scope>
    <source>
        <strain evidence="13">DSM 10642 / AEDII12DO</strain>
    </source>
</reference>
<dbReference type="GO" id="GO:0004425">
    <property type="term" value="F:indole-3-glycerol-phosphate synthase activity"/>
    <property type="evidence" value="ECO:0007669"/>
    <property type="project" value="UniProtKB-EC"/>
</dbReference>
<comment type="similarity">
    <text evidence="3">Belongs to the TrpC family.</text>
</comment>
<evidence type="ECO:0000256" key="6">
    <source>
        <dbReference type="ARBA" id="ARBA00022605"/>
    </source>
</evidence>
<evidence type="ECO:0000256" key="9">
    <source>
        <dbReference type="ARBA" id="ARBA00023141"/>
    </source>
</evidence>
<protein>
    <recommendedName>
        <fullName evidence="5">Indole-3-glycerol phosphate synthase</fullName>
        <ecNumber evidence="4">4.1.1.48</ecNumber>
    </recommendedName>
</protein>
<dbReference type="AlphaFoldDB" id="D3S068"/>
<dbReference type="InterPro" id="IPR013785">
    <property type="entry name" value="Aldolase_TIM"/>
</dbReference>
<dbReference type="STRING" id="589924.Ferp_1994"/>
<sequence>MIRKRKEEKLNPVVAEIKVHSPKFGDLLGKRDPIEILKTYESCRVAGISYITERKHFKGDFELFKRICKLSHLPVLRKDFVTSKVEIERTAEAEADAVLLIARILKDKTAEFVDFALEHGLESVVEVHSEKEVEFAVETNTPIIGINNRDISKLEKDGGSVEVTKKLAKLIPRRFVRISESGIANLNDLKIALSYADAALVGTAFMKADRVEDVVRSFVEAKLC</sequence>
<keyword evidence="8" id="KW-0822">Tryptophan biosynthesis</keyword>
<keyword evidence="7" id="KW-0210">Decarboxylase</keyword>
<dbReference type="InterPro" id="IPR011060">
    <property type="entry name" value="RibuloseP-bd_barrel"/>
</dbReference>
<dbReference type="PANTHER" id="PTHR22854:SF2">
    <property type="entry name" value="INDOLE-3-GLYCEROL-PHOSPHATE SYNTHASE"/>
    <property type="match status" value="1"/>
</dbReference>
<accession>D3S068</accession>
<comment type="pathway">
    <text evidence="2">Amino-acid biosynthesis; L-tryptophan biosynthesis; L-tryptophan from chorismate: step 4/5.</text>
</comment>
<evidence type="ECO:0000313" key="13">
    <source>
        <dbReference type="Proteomes" id="UP000002613"/>
    </source>
</evidence>
<name>D3S068_FERPA</name>
<evidence type="ECO:0000256" key="1">
    <source>
        <dbReference type="ARBA" id="ARBA00001633"/>
    </source>
</evidence>
<dbReference type="eggNOG" id="arCOG01088">
    <property type="taxonomic scope" value="Archaea"/>
</dbReference>
<organism evidence="12 13">
    <name type="scientific">Ferroglobus placidus (strain DSM 10642 / AEDII12DO)</name>
    <dbReference type="NCBI Taxonomy" id="589924"/>
    <lineage>
        <taxon>Archaea</taxon>
        <taxon>Methanobacteriati</taxon>
        <taxon>Methanobacteriota</taxon>
        <taxon>Archaeoglobi</taxon>
        <taxon>Archaeoglobales</taxon>
        <taxon>Archaeoglobaceae</taxon>
        <taxon>Ferroglobus</taxon>
    </lineage>
</organism>
<dbReference type="EMBL" id="CP001899">
    <property type="protein sequence ID" value="ADC66131.1"/>
    <property type="molecule type" value="Genomic_DNA"/>
</dbReference>
<dbReference type="UniPathway" id="UPA00035">
    <property type="reaction ID" value="UER00043"/>
</dbReference>
<dbReference type="CDD" id="cd00331">
    <property type="entry name" value="IGPS"/>
    <property type="match status" value="1"/>
</dbReference>
<comment type="catalytic activity">
    <reaction evidence="1">
        <text>1-(2-carboxyphenylamino)-1-deoxy-D-ribulose 5-phosphate + H(+) = (1S,2R)-1-C-(indol-3-yl)glycerol 3-phosphate + CO2 + H2O</text>
        <dbReference type="Rhea" id="RHEA:23476"/>
        <dbReference type="ChEBI" id="CHEBI:15377"/>
        <dbReference type="ChEBI" id="CHEBI:15378"/>
        <dbReference type="ChEBI" id="CHEBI:16526"/>
        <dbReference type="ChEBI" id="CHEBI:58613"/>
        <dbReference type="ChEBI" id="CHEBI:58866"/>
        <dbReference type="EC" id="4.1.1.48"/>
    </reaction>
</comment>
<dbReference type="NCBIfam" id="NF001376">
    <property type="entry name" value="PRK00278.2-3"/>
    <property type="match status" value="1"/>
</dbReference>
<reference evidence="13" key="1">
    <citation type="submission" date="2010-02" db="EMBL/GenBank/DDBJ databases">
        <title>Complete sequence of Ferroglobus placidus DSM 10642.</title>
        <authorList>
            <consortium name="US DOE Joint Genome Institute"/>
            <person name="Lucas S."/>
            <person name="Copeland A."/>
            <person name="Lapidus A."/>
            <person name="Cheng J.-F."/>
            <person name="Bruce D."/>
            <person name="Goodwin L."/>
            <person name="Pitluck S."/>
            <person name="Saunders E."/>
            <person name="Brettin T."/>
            <person name="Detter J.C."/>
            <person name="Han C."/>
            <person name="Tapia R."/>
            <person name="Larimer F."/>
            <person name="Land M."/>
            <person name="Hauser L."/>
            <person name="Kyrpides N."/>
            <person name="Ivanova N."/>
            <person name="Holmes D."/>
            <person name="Lovley D."/>
            <person name="Kyrpides N."/>
            <person name="Anderson I.J."/>
            <person name="Woyke T."/>
        </authorList>
    </citation>
    <scope>NUCLEOTIDE SEQUENCE [LARGE SCALE GENOMIC DNA]</scope>
    <source>
        <strain evidence="13">DSM 10642 / AEDII12DO</strain>
    </source>
</reference>
<keyword evidence="9" id="KW-0057">Aromatic amino acid biosynthesis</keyword>
<evidence type="ECO:0000313" key="12">
    <source>
        <dbReference type="EMBL" id="ADC66131.1"/>
    </source>
</evidence>
<keyword evidence="10 12" id="KW-0456">Lyase</keyword>
<evidence type="ECO:0000259" key="11">
    <source>
        <dbReference type="Pfam" id="PF00218"/>
    </source>
</evidence>
<dbReference type="KEGG" id="fpl:Ferp_1994"/>
<dbReference type="GO" id="GO:0000162">
    <property type="term" value="P:L-tryptophan biosynthetic process"/>
    <property type="evidence" value="ECO:0007669"/>
    <property type="project" value="UniProtKB-UniPathway"/>
</dbReference>
<dbReference type="PaxDb" id="589924-Ferp_1994"/>
<dbReference type="HOGENOM" id="CLU_034247_0_1_2"/>
<evidence type="ECO:0000256" key="3">
    <source>
        <dbReference type="ARBA" id="ARBA00008737"/>
    </source>
</evidence>
<feature type="domain" description="Indole-3-glycerol phosphate synthase" evidence="11">
    <location>
        <begin position="7"/>
        <end position="217"/>
    </location>
</feature>
<evidence type="ECO:0000256" key="8">
    <source>
        <dbReference type="ARBA" id="ARBA00022822"/>
    </source>
</evidence>
<evidence type="ECO:0000256" key="10">
    <source>
        <dbReference type="ARBA" id="ARBA00023239"/>
    </source>
</evidence>
<evidence type="ECO:0000256" key="5">
    <source>
        <dbReference type="ARBA" id="ARBA00018080"/>
    </source>
</evidence>
<keyword evidence="6" id="KW-0028">Amino-acid biosynthesis</keyword>
<evidence type="ECO:0000256" key="2">
    <source>
        <dbReference type="ARBA" id="ARBA00004696"/>
    </source>
</evidence>
<evidence type="ECO:0000256" key="4">
    <source>
        <dbReference type="ARBA" id="ARBA00012362"/>
    </source>
</evidence>
<dbReference type="EC" id="4.1.1.48" evidence="4"/>
<gene>
    <name evidence="12" type="ordered locus">Ferp_1994</name>
</gene>